<accession>Q0SCC9</accession>
<proteinExistence type="predicted"/>
<evidence type="ECO:0000313" key="1">
    <source>
        <dbReference type="EMBL" id="ABG94807.1"/>
    </source>
</evidence>
<dbReference type="KEGG" id="rha:RHA1_ro03004"/>
<dbReference type="AlphaFoldDB" id="Q0SCC9"/>
<name>Q0SCC9_RHOJR</name>
<dbReference type="PATRIC" id="fig|101510.16.peg.3032"/>
<evidence type="ECO:0000313" key="2">
    <source>
        <dbReference type="Proteomes" id="UP000008710"/>
    </source>
</evidence>
<sequence>MPGDHRGPTDDGCCSHGAFFTNEEDVERLHESVKLRRPENWQFMRQGLGKSATSALFRNSVAVASQRLGVMPCSGISASRNSYAA</sequence>
<dbReference type="Proteomes" id="UP000008710">
    <property type="component" value="Chromosome"/>
</dbReference>
<organism evidence="1 2">
    <name type="scientific">Rhodococcus jostii (strain RHA1)</name>
    <dbReference type="NCBI Taxonomy" id="101510"/>
    <lineage>
        <taxon>Bacteria</taxon>
        <taxon>Bacillati</taxon>
        <taxon>Actinomycetota</taxon>
        <taxon>Actinomycetes</taxon>
        <taxon>Mycobacteriales</taxon>
        <taxon>Nocardiaceae</taxon>
        <taxon>Rhodococcus</taxon>
    </lineage>
</organism>
<reference evidence="2" key="1">
    <citation type="journal article" date="2006" name="Proc. Natl. Acad. Sci. U.S.A.">
        <title>The complete genome of Rhodococcus sp. RHA1 provides insights into a catabolic powerhouse.</title>
        <authorList>
            <person name="McLeod M.P."/>
            <person name="Warren R.L."/>
            <person name="Hsiao W.W.L."/>
            <person name="Araki N."/>
            <person name="Myhre M."/>
            <person name="Fernandes C."/>
            <person name="Miyazawa D."/>
            <person name="Wong W."/>
            <person name="Lillquist A.L."/>
            <person name="Wang D."/>
            <person name="Dosanjh M."/>
            <person name="Hara H."/>
            <person name="Petrescu A."/>
            <person name="Morin R.D."/>
            <person name="Yang G."/>
            <person name="Stott J.M."/>
            <person name="Schein J.E."/>
            <person name="Shin H."/>
            <person name="Smailus D."/>
            <person name="Siddiqui A.S."/>
            <person name="Marra M.A."/>
            <person name="Jones S.J.M."/>
            <person name="Holt R."/>
            <person name="Brinkman F.S.L."/>
            <person name="Miyauchi K."/>
            <person name="Fukuda M."/>
            <person name="Davies J.E."/>
            <person name="Mohn W.W."/>
            <person name="Eltis L.D."/>
        </authorList>
    </citation>
    <scope>NUCLEOTIDE SEQUENCE [LARGE SCALE GENOMIC DNA]</scope>
    <source>
        <strain evidence="2">RHA1</strain>
    </source>
</reference>
<protein>
    <submittedName>
        <fullName evidence="1">Uncharacterized protein</fullName>
    </submittedName>
</protein>
<dbReference type="HOGENOM" id="CLU_2510483_0_0_11"/>
<gene>
    <name evidence="1" type="ordered locus">RHA1_ro03004</name>
</gene>
<dbReference type="EMBL" id="CP000431">
    <property type="protein sequence ID" value="ABG94807.1"/>
    <property type="molecule type" value="Genomic_DNA"/>
</dbReference>